<feature type="region of interest" description="Disordered" evidence="1">
    <location>
        <begin position="1"/>
        <end position="26"/>
    </location>
</feature>
<keyword evidence="3" id="KW-1185">Reference proteome</keyword>
<comment type="caution">
    <text evidence="2">The sequence shown here is derived from an EMBL/GenBank/DDBJ whole genome shotgun (WGS) entry which is preliminary data.</text>
</comment>
<reference evidence="3" key="1">
    <citation type="journal article" date="2019" name="Int. J. Syst. Evol. Microbiol.">
        <title>The Global Catalogue of Microorganisms (GCM) 10K type strain sequencing project: providing services to taxonomists for standard genome sequencing and annotation.</title>
        <authorList>
            <consortium name="The Broad Institute Genomics Platform"/>
            <consortium name="The Broad Institute Genome Sequencing Center for Infectious Disease"/>
            <person name="Wu L."/>
            <person name="Ma J."/>
        </authorList>
    </citation>
    <scope>NUCLEOTIDE SEQUENCE [LARGE SCALE GENOMIC DNA]</scope>
    <source>
        <strain evidence="3">JCM 16950</strain>
    </source>
</reference>
<gene>
    <name evidence="2" type="ORF">GCM10022240_21120</name>
</gene>
<evidence type="ECO:0000256" key="1">
    <source>
        <dbReference type="SAM" id="MobiDB-lite"/>
    </source>
</evidence>
<sequence length="69" mass="7511">MTGLESPAVTGAKEKVRGGEAARPSPVWTVTRKQPTWPNLRSSTLDEPAGRTQEAFQHFKYAGGVTTRL</sequence>
<protein>
    <submittedName>
        <fullName evidence="2">Uncharacterized protein</fullName>
    </submittedName>
</protein>
<evidence type="ECO:0000313" key="2">
    <source>
        <dbReference type="EMBL" id="GAA3768424.1"/>
    </source>
</evidence>
<dbReference type="EMBL" id="BAABAF010000007">
    <property type="protein sequence ID" value="GAA3768424.1"/>
    <property type="molecule type" value="Genomic_DNA"/>
</dbReference>
<evidence type="ECO:0000313" key="3">
    <source>
        <dbReference type="Proteomes" id="UP001500540"/>
    </source>
</evidence>
<name>A0ABP7GKT0_9MICO</name>
<accession>A0ABP7GKT0</accession>
<dbReference type="Proteomes" id="UP001500540">
    <property type="component" value="Unassembled WGS sequence"/>
</dbReference>
<organism evidence="2 3">
    <name type="scientific">Microbacterium kribbense</name>
    <dbReference type="NCBI Taxonomy" id="433645"/>
    <lineage>
        <taxon>Bacteria</taxon>
        <taxon>Bacillati</taxon>
        <taxon>Actinomycetota</taxon>
        <taxon>Actinomycetes</taxon>
        <taxon>Micrococcales</taxon>
        <taxon>Microbacteriaceae</taxon>
        <taxon>Microbacterium</taxon>
    </lineage>
</organism>
<proteinExistence type="predicted"/>